<gene>
    <name evidence="8" type="ORF">MGAL_10B073122</name>
</gene>
<evidence type="ECO:0000313" key="9">
    <source>
        <dbReference type="Proteomes" id="UP000596742"/>
    </source>
</evidence>
<evidence type="ECO:0000256" key="2">
    <source>
        <dbReference type="ARBA" id="ARBA00005263"/>
    </source>
</evidence>
<comment type="caution">
    <text evidence="8">The sequence shown here is derived from an EMBL/GenBank/DDBJ whole genome shotgun (WGS) entry which is preliminary data.</text>
</comment>
<evidence type="ECO:0000256" key="3">
    <source>
        <dbReference type="ARBA" id="ARBA00023136"/>
    </source>
</evidence>
<sequence length="216" mass="24965">MADFDAFGSSAPEGDLEDPAAGFLADQDKELAELEDDNFGEDSSAQPVQQQQDDLGMFNGATDTQQTNYDSYENFEEAPQTNGPSDAFSAITQQDQIRAEPEKIRIWREEQQDRLEQKDKEEEQKKIDMRESAKKELDDWYKHNAEQLEKTKENNRRDNMASEAAFVKERDETQPGGEWEKICRLCEFNPKNSKNMKDVSRFRSILLQLKQTPLVR</sequence>
<evidence type="ECO:0000256" key="1">
    <source>
        <dbReference type="ARBA" id="ARBA00004180"/>
    </source>
</evidence>
<dbReference type="PROSITE" id="PS00581">
    <property type="entry name" value="CLATHRIN_LIGHT_CHN_2"/>
    <property type="match status" value="1"/>
</dbReference>
<name>A0A8B6DB95_MYTGA</name>
<comment type="similarity">
    <text evidence="2 6">Belongs to the clathrin light chain family.</text>
</comment>
<protein>
    <recommendedName>
        <fullName evidence="6">Clathrin light chain</fullName>
    </recommendedName>
</protein>
<dbReference type="GO" id="GO:0099631">
    <property type="term" value="C:postsynaptic endocytic zone cytoplasmic component"/>
    <property type="evidence" value="ECO:0007669"/>
    <property type="project" value="TreeGrafter"/>
</dbReference>
<reference evidence="8" key="1">
    <citation type="submission" date="2018-11" db="EMBL/GenBank/DDBJ databases">
        <authorList>
            <person name="Alioto T."/>
            <person name="Alioto T."/>
        </authorList>
    </citation>
    <scope>NUCLEOTIDE SEQUENCE</scope>
</reference>
<keyword evidence="4 6" id="KW-0168">Coated pit</keyword>
<feature type="compositionally biased region" description="Polar residues" evidence="7">
    <location>
        <begin position="61"/>
        <end position="71"/>
    </location>
</feature>
<keyword evidence="3 6" id="KW-0472">Membrane</keyword>
<evidence type="ECO:0000256" key="4">
    <source>
        <dbReference type="ARBA" id="ARBA00023176"/>
    </source>
</evidence>
<keyword evidence="5 6" id="KW-0968">Cytoplasmic vesicle</keyword>
<comment type="function">
    <text evidence="6">Clathrin is the major protein of the polyhedral coat of coated pits and vesicles.</text>
</comment>
<dbReference type="GO" id="GO:0030132">
    <property type="term" value="C:clathrin coat of coated pit"/>
    <property type="evidence" value="ECO:0007669"/>
    <property type="project" value="InterPro"/>
</dbReference>
<accession>A0A8B6DB95</accession>
<dbReference type="Pfam" id="PF01086">
    <property type="entry name" value="Clathrin_lg_ch"/>
    <property type="match status" value="1"/>
</dbReference>
<dbReference type="EMBL" id="UYJE01003119">
    <property type="protein sequence ID" value="VDI16703.1"/>
    <property type="molecule type" value="Genomic_DNA"/>
</dbReference>
<dbReference type="PANTHER" id="PTHR10639:SF7">
    <property type="entry name" value="CLATHRIN LIGHT CHAIN"/>
    <property type="match status" value="1"/>
</dbReference>
<evidence type="ECO:0000256" key="6">
    <source>
        <dbReference type="RuleBase" id="RU363137"/>
    </source>
</evidence>
<feature type="compositionally biased region" description="Basic and acidic residues" evidence="7">
    <location>
        <begin position="97"/>
        <end position="175"/>
    </location>
</feature>
<dbReference type="OrthoDB" id="5512at2759"/>
<dbReference type="InterPro" id="IPR000996">
    <property type="entry name" value="Clathrin_L-chain"/>
</dbReference>
<comment type="subcellular location">
    <subcellularLocation>
        <location evidence="1 6">Cytoplasmic vesicle membrane</location>
        <topology evidence="1 6">Peripheral membrane protein</topology>
        <orientation evidence="1 6">Cytoplasmic side</orientation>
    </subcellularLocation>
    <subcellularLocation>
        <location evidence="6">Membrane</location>
        <location evidence="6">Coated pit</location>
        <topology evidence="6">Peripheral membrane protein</topology>
        <orientation evidence="6">Cytoplasmic side</orientation>
    </subcellularLocation>
    <text evidence="6">Cytoplasmic face of coated pits and vesicles.</text>
</comment>
<dbReference type="GO" id="GO:0030130">
    <property type="term" value="C:clathrin coat of trans-Golgi network vesicle"/>
    <property type="evidence" value="ECO:0007669"/>
    <property type="project" value="InterPro"/>
</dbReference>
<organism evidence="8 9">
    <name type="scientific">Mytilus galloprovincialis</name>
    <name type="common">Mediterranean mussel</name>
    <dbReference type="NCBI Taxonomy" id="29158"/>
    <lineage>
        <taxon>Eukaryota</taxon>
        <taxon>Metazoa</taxon>
        <taxon>Spiralia</taxon>
        <taxon>Lophotrochozoa</taxon>
        <taxon>Mollusca</taxon>
        <taxon>Bivalvia</taxon>
        <taxon>Autobranchia</taxon>
        <taxon>Pteriomorphia</taxon>
        <taxon>Mytilida</taxon>
        <taxon>Mytiloidea</taxon>
        <taxon>Mytilidae</taxon>
        <taxon>Mytilinae</taxon>
        <taxon>Mytilus</taxon>
    </lineage>
</organism>
<proteinExistence type="inferred from homology"/>
<feature type="compositionally biased region" description="Polar residues" evidence="7">
    <location>
        <begin position="41"/>
        <end position="53"/>
    </location>
</feature>
<feature type="compositionally biased region" description="Polar residues" evidence="7">
    <location>
        <begin position="79"/>
        <end position="96"/>
    </location>
</feature>
<dbReference type="GO" id="GO:0032050">
    <property type="term" value="F:clathrin heavy chain binding"/>
    <property type="evidence" value="ECO:0007669"/>
    <property type="project" value="TreeGrafter"/>
</dbReference>
<dbReference type="GO" id="GO:0030672">
    <property type="term" value="C:synaptic vesicle membrane"/>
    <property type="evidence" value="ECO:0007669"/>
    <property type="project" value="TreeGrafter"/>
</dbReference>
<dbReference type="PANTHER" id="PTHR10639">
    <property type="entry name" value="CLATHRIN LIGHT CHAIN"/>
    <property type="match status" value="1"/>
</dbReference>
<dbReference type="GO" id="GO:0072583">
    <property type="term" value="P:clathrin-dependent endocytosis"/>
    <property type="evidence" value="ECO:0007669"/>
    <property type="project" value="TreeGrafter"/>
</dbReference>
<evidence type="ECO:0000256" key="7">
    <source>
        <dbReference type="SAM" id="MobiDB-lite"/>
    </source>
</evidence>
<dbReference type="AlphaFoldDB" id="A0A8B6DB95"/>
<dbReference type="GO" id="GO:0006886">
    <property type="term" value="P:intracellular protein transport"/>
    <property type="evidence" value="ECO:0007669"/>
    <property type="project" value="InterPro"/>
</dbReference>
<evidence type="ECO:0000256" key="5">
    <source>
        <dbReference type="ARBA" id="ARBA00023329"/>
    </source>
</evidence>
<dbReference type="GO" id="GO:0005198">
    <property type="term" value="F:structural molecule activity"/>
    <property type="evidence" value="ECO:0007669"/>
    <property type="project" value="InterPro"/>
</dbReference>
<evidence type="ECO:0000313" key="8">
    <source>
        <dbReference type="EMBL" id="VDI16703.1"/>
    </source>
</evidence>
<keyword evidence="9" id="KW-1185">Reference proteome</keyword>
<feature type="region of interest" description="Disordered" evidence="7">
    <location>
        <begin position="1"/>
        <end position="175"/>
    </location>
</feature>
<dbReference type="Proteomes" id="UP000596742">
    <property type="component" value="Unassembled WGS sequence"/>
</dbReference>